<name>A0A564YBL9_HYMDI</name>
<sequence length="82" mass="9006">FHRVANVAGEYAYGSIENISPEVALRLHLLTHNLHNKALVDGCTRFLFAMIEETNVSEVWSAANSTKNEVLIGVCAPLVARI</sequence>
<accession>A0A564YBL9</accession>
<dbReference type="EMBL" id="CABIJS010000122">
    <property type="protein sequence ID" value="VUZ44088.1"/>
    <property type="molecule type" value="Genomic_DNA"/>
</dbReference>
<evidence type="ECO:0000313" key="1">
    <source>
        <dbReference type="EMBL" id="VUZ44088.1"/>
    </source>
</evidence>
<dbReference type="Proteomes" id="UP000321570">
    <property type="component" value="Unassembled WGS sequence"/>
</dbReference>
<proteinExistence type="predicted"/>
<reference evidence="1 2" key="1">
    <citation type="submission" date="2019-07" db="EMBL/GenBank/DDBJ databases">
        <authorList>
            <person name="Jastrzebski P J."/>
            <person name="Paukszto L."/>
            <person name="Jastrzebski P J."/>
        </authorList>
    </citation>
    <scope>NUCLEOTIDE SEQUENCE [LARGE SCALE GENOMIC DNA]</scope>
    <source>
        <strain evidence="1 2">WMS-il1</strain>
    </source>
</reference>
<protein>
    <submittedName>
        <fullName evidence="1">Uncharacterized protein</fullName>
    </submittedName>
</protein>
<feature type="non-terminal residue" evidence="1">
    <location>
        <position position="1"/>
    </location>
</feature>
<dbReference type="AlphaFoldDB" id="A0A564YBL9"/>
<evidence type="ECO:0000313" key="2">
    <source>
        <dbReference type="Proteomes" id="UP000321570"/>
    </source>
</evidence>
<organism evidence="1 2">
    <name type="scientific">Hymenolepis diminuta</name>
    <name type="common">Rat tapeworm</name>
    <dbReference type="NCBI Taxonomy" id="6216"/>
    <lineage>
        <taxon>Eukaryota</taxon>
        <taxon>Metazoa</taxon>
        <taxon>Spiralia</taxon>
        <taxon>Lophotrochozoa</taxon>
        <taxon>Platyhelminthes</taxon>
        <taxon>Cestoda</taxon>
        <taxon>Eucestoda</taxon>
        <taxon>Cyclophyllidea</taxon>
        <taxon>Hymenolepididae</taxon>
        <taxon>Hymenolepis</taxon>
    </lineage>
</organism>
<gene>
    <name evidence="1" type="ORF">WMSIL1_LOCUS4218</name>
</gene>
<keyword evidence="2" id="KW-1185">Reference proteome</keyword>